<reference evidence="2" key="2">
    <citation type="submission" date="2023-06" db="EMBL/GenBank/DDBJ databases">
        <authorList>
            <consortium name="Lawrence Berkeley National Laboratory"/>
            <person name="Mondo S.J."/>
            <person name="Hensen N."/>
            <person name="Bonometti L."/>
            <person name="Westerberg I."/>
            <person name="Brannstrom I.O."/>
            <person name="Guillou S."/>
            <person name="Cros-Aarteil S."/>
            <person name="Calhoun S."/>
            <person name="Haridas S."/>
            <person name="Kuo A."/>
            <person name="Pangilinan J."/>
            <person name="Riley R."/>
            <person name="Labutti K."/>
            <person name="Andreopoulos B."/>
            <person name="Lipzen A."/>
            <person name="Chen C."/>
            <person name="Yanf M."/>
            <person name="Daum C."/>
            <person name="Ng V."/>
            <person name="Clum A."/>
            <person name="Steindorff A."/>
            <person name="Ohm R."/>
            <person name="Martin F."/>
            <person name="Silar P."/>
            <person name="Natvig D."/>
            <person name="Lalanne C."/>
            <person name="Gautier V."/>
            <person name="Ament-Velasquez S.L."/>
            <person name="Kruys A."/>
            <person name="Hutchinson M.I."/>
            <person name="Powell A.J."/>
            <person name="Barry K."/>
            <person name="Miller A.N."/>
            <person name="Grigoriev I.V."/>
            <person name="Debuchy R."/>
            <person name="Gladieux P."/>
            <person name="Thoren M.H."/>
            <person name="Johannesson H."/>
        </authorList>
    </citation>
    <scope>NUCLEOTIDE SEQUENCE</scope>
    <source>
        <strain evidence="2">PSN324</strain>
    </source>
</reference>
<accession>A0AAV9HCR0</accession>
<name>A0AAV9HCR0_9PEZI</name>
<evidence type="ECO:0000313" key="3">
    <source>
        <dbReference type="Proteomes" id="UP001321749"/>
    </source>
</evidence>
<dbReference type="AlphaFoldDB" id="A0AAV9HCR0"/>
<comment type="caution">
    <text evidence="2">The sequence shown here is derived from an EMBL/GenBank/DDBJ whole genome shotgun (WGS) entry which is preliminary data.</text>
</comment>
<feature type="compositionally biased region" description="Basic and acidic residues" evidence="1">
    <location>
        <begin position="93"/>
        <end position="110"/>
    </location>
</feature>
<feature type="region of interest" description="Disordered" evidence="1">
    <location>
        <begin position="93"/>
        <end position="118"/>
    </location>
</feature>
<evidence type="ECO:0000313" key="2">
    <source>
        <dbReference type="EMBL" id="KAK4458448.1"/>
    </source>
</evidence>
<keyword evidence="3" id="KW-1185">Reference proteome</keyword>
<protein>
    <submittedName>
        <fullName evidence="2">Uncharacterized protein</fullName>
    </submittedName>
</protein>
<evidence type="ECO:0000256" key="1">
    <source>
        <dbReference type="SAM" id="MobiDB-lite"/>
    </source>
</evidence>
<dbReference type="EMBL" id="MU865069">
    <property type="protein sequence ID" value="KAK4458448.1"/>
    <property type="molecule type" value="Genomic_DNA"/>
</dbReference>
<dbReference type="Proteomes" id="UP001321749">
    <property type="component" value="Unassembled WGS sequence"/>
</dbReference>
<gene>
    <name evidence="2" type="ORF">QBC42DRAFT_23802</name>
</gene>
<sequence length="118" mass="13486">MCRKIVFCGTCTLCGKESDWEEYSQELPCLEAKNNGLFGHCKHGIDRDEKPHDQECLACEAAQGVDEGYDGGMEDGEILPFVGEAMIKKEHAWNKKKGYADRDRDEDDLRRKKKQRTT</sequence>
<reference evidence="2" key="1">
    <citation type="journal article" date="2023" name="Mol. Phylogenet. Evol.">
        <title>Genome-scale phylogeny and comparative genomics of the fungal order Sordariales.</title>
        <authorList>
            <person name="Hensen N."/>
            <person name="Bonometti L."/>
            <person name="Westerberg I."/>
            <person name="Brannstrom I.O."/>
            <person name="Guillou S."/>
            <person name="Cros-Aarteil S."/>
            <person name="Calhoun S."/>
            <person name="Haridas S."/>
            <person name="Kuo A."/>
            <person name="Mondo S."/>
            <person name="Pangilinan J."/>
            <person name="Riley R."/>
            <person name="LaButti K."/>
            <person name="Andreopoulos B."/>
            <person name="Lipzen A."/>
            <person name="Chen C."/>
            <person name="Yan M."/>
            <person name="Daum C."/>
            <person name="Ng V."/>
            <person name="Clum A."/>
            <person name="Steindorff A."/>
            <person name="Ohm R.A."/>
            <person name="Martin F."/>
            <person name="Silar P."/>
            <person name="Natvig D.O."/>
            <person name="Lalanne C."/>
            <person name="Gautier V."/>
            <person name="Ament-Velasquez S.L."/>
            <person name="Kruys A."/>
            <person name="Hutchinson M.I."/>
            <person name="Powell A.J."/>
            <person name="Barry K."/>
            <person name="Miller A.N."/>
            <person name="Grigoriev I.V."/>
            <person name="Debuchy R."/>
            <person name="Gladieux P."/>
            <person name="Hiltunen Thoren M."/>
            <person name="Johannesson H."/>
        </authorList>
    </citation>
    <scope>NUCLEOTIDE SEQUENCE</scope>
    <source>
        <strain evidence="2">PSN324</strain>
    </source>
</reference>
<organism evidence="2 3">
    <name type="scientific">Cladorrhinum samala</name>
    <dbReference type="NCBI Taxonomy" id="585594"/>
    <lineage>
        <taxon>Eukaryota</taxon>
        <taxon>Fungi</taxon>
        <taxon>Dikarya</taxon>
        <taxon>Ascomycota</taxon>
        <taxon>Pezizomycotina</taxon>
        <taxon>Sordariomycetes</taxon>
        <taxon>Sordariomycetidae</taxon>
        <taxon>Sordariales</taxon>
        <taxon>Podosporaceae</taxon>
        <taxon>Cladorrhinum</taxon>
    </lineage>
</organism>
<proteinExistence type="predicted"/>